<sequence length="303" mass="35167">NILLPEKTLQNVEDALNIIKYVNNLLETSTTVAFVSKYDTTNCENLSKSDYEACFIDIKDIMVAVLGRQPAFNQCKSYYRRQTRQILCVLHQLRYLLVTLTQCDPKTPLNELCWNYILFDKLKKLRKAPVQSKEILTQITHRLMVSNKETTEMPCFIESLGMFIHKYRILLQALTGKKQLIDQLNFLFGEKITFHQPHTQKVNLLSLYSRNEAKDFCSIVQTYLVYPNMVVFDDAVDILVQFVDQLYFLLQKNLKIQLDAPVDVALQLFIQPQMVSFCTANKPILDPTLYLQMLCFRLSGTVP</sequence>
<accession>A0A146K6S1</accession>
<dbReference type="EMBL" id="GDID01004982">
    <property type="protein sequence ID" value="JAP91624.1"/>
    <property type="molecule type" value="Transcribed_RNA"/>
</dbReference>
<gene>
    <name evidence="1" type="ORF">TPC1_16706</name>
</gene>
<name>A0A146K6S1_9EUKA</name>
<feature type="non-terminal residue" evidence="1">
    <location>
        <position position="303"/>
    </location>
</feature>
<reference evidence="1" key="1">
    <citation type="submission" date="2015-07" db="EMBL/GenBank/DDBJ databases">
        <title>Adaptation to a free-living lifestyle via gene acquisitions in the diplomonad Trepomonas sp. PC1.</title>
        <authorList>
            <person name="Xu F."/>
            <person name="Jerlstrom-Hultqvist J."/>
            <person name="Kolisko M."/>
            <person name="Simpson A.G.B."/>
            <person name="Roger A.J."/>
            <person name="Svard S.G."/>
            <person name="Andersson J.O."/>
        </authorList>
    </citation>
    <scope>NUCLEOTIDE SEQUENCE</scope>
    <source>
        <strain evidence="1">PC1</strain>
    </source>
</reference>
<dbReference type="AlphaFoldDB" id="A0A146K6S1"/>
<feature type="non-terminal residue" evidence="1">
    <location>
        <position position="1"/>
    </location>
</feature>
<proteinExistence type="predicted"/>
<organism evidence="1">
    <name type="scientific">Trepomonas sp. PC1</name>
    <dbReference type="NCBI Taxonomy" id="1076344"/>
    <lineage>
        <taxon>Eukaryota</taxon>
        <taxon>Metamonada</taxon>
        <taxon>Diplomonadida</taxon>
        <taxon>Hexamitidae</taxon>
        <taxon>Hexamitinae</taxon>
        <taxon>Trepomonas</taxon>
    </lineage>
</organism>
<protein>
    <submittedName>
        <fullName evidence="1">Uncharacterized protein</fullName>
    </submittedName>
</protein>
<evidence type="ECO:0000313" key="1">
    <source>
        <dbReference type="EMBL" id="JAP91624.1"/>
    </source>
</evidence>